<keyword evidence="4" id="KW-0238">DNA-binding</keyword>
<keyword evidence="2" id="KW-0472">Membrane</keyword>
<feature type="transmembrane region" description="Helical" evidence="2">
    <location>
        <begin position="20"/>
        <end position="37"/>
    </location>
</feature>
<protein>
    <submittedName>
        <fullName evidence="4">LytTR family DNA-binding domain-containing protein</fullName>
    </submittedName>
</protein>
<keyword evidence="5" id="KW-1185">Reference proteome</keyword>
<dbReference type="Gene3D" id="2.40.50.1020">
    <property type="entry name" value="LytTr DNA-binding domain"/>
    <property type="match status" value="1"/>
</dbReference>
<feature type="domain" description="HTH LytTR-type" evidence="3">
    <location>
        <begin position="183"/>
        <end position="270"/>
    </location>
</feature>
<feature type="compositionally biased region" description="Basic and acidic residues" evidence="1">
    <location>
        <begin position="147"/>
        <end position="162"/>
    </location>
</feature>
<keyword evidence="2" id="KW-1133">Transmembrane helix</keyword>
<evidence type="ECO:0000256" key="2">
    <source>
        <dbReference type="SAM" id="Phobius"/>
    </source>
</evidence>
<feature type="transmembrane region" description="Helical" evidence="2">
    <location>
        <begin position="49"/>
        <end position="71"/>
    </location>
</feature>
<dbReference type="Proteomes" id="UP001484535">
    <property type="component" value="Unassembled WGS sequence"/>
</dbReference>
<evidence type="ECO:0000256" key="1">
    <source>
        <dbReference type="SAM" id="MobiDB-lite"/>
    </source>
</evidence>
<feature type="transmembrane region" description="Helical" evidence="2">
    <location>
        <begin position="83"/>
        <end position="106"/>
    </location>
</feature>
<evidence type="ECO:0000313" key="4">
    <source>
        <dbReference type="EMBL" id="MEN7538217.1"/>
    </source>
</evidence>
<keyword evidence="2" id="KW-0812">Transmembrane</keyword>
<dbReference type="InterPro" id="IPR007492">
    <property type="entry name" value="LytTR_DNA-bd_dom"/>
</dbReference>
<dbReference type="PROSITE" id="PS50930">
    <property type="entry name" value="HTH_LYTTR"/>
    <property type="match status" value="1"/>
</dbReference>
<feature type="region of interest" description="Disordered" evidence="1">
    <location>
        <begin position="147"/>
        <end position="174"/>
    </location>
</feature>
<evidence type="ECO:0000259" key="3">
    <source>
        <dbReference type="PROSITE" id="PS50930"/>
    </source>
</evidence>
<organism evidence="4 5">
    <name type="scientific">Aurantiacibacter flavus</name>
    <dbReference type="NCBI Taxonomy" id="3145232"/>
    <lineage>
        <taxon>Bacteria</taxon>
        <taxon>Pseudomonadati</taxon>
        <taxon>Pseudomonadota</taxon>
        <taxon>Alphaproteobacteria</taxon>
        <taxon>Sphingomonadales</taxon>
        <taxon>Erythrobacteraceae</taxon>
        <taxon>Aurantiacibacter</taxon>
    </lineage>
</organism>
<accession>A0ABV0CZV2</accession>
<dbReference type="Pfam" id="PF04397">
    <property type="entry name" value="LytTR"/>
    <property type="match status" value="1"/>
</dbReference>
<proteinExistence type="predicted"/>
<dbReference type="GO" id="GO:0003677">
    <property type="term" value="F:DNA binding"/>
    <property type="evidence" value="ECO:0007669"/>
    <property type="project" value="UniProtKB-KW"/>
</dbReference>
<reference evidence="4 5" key="1">
    <citation type="submission" date="2024-05" db="EMBL/GenBank/DDBJ databases">
        <authorList>
            <person name="Park S."/>
        </authorList>
    </citation>
    <scope>NUCLEOTIDE SEQUENCE [LARGE SCALE GENOMIC DNA]</scope>
    <source>
        <strain evidence="4 5">DGU5</strain>
    </source>
</reference>
<evidence type="ECO:0000313" key="5">
    <source>
        <dbReference type="Proteomes" id="UP001484535"/>
    </source>
</evidence>
<gene>
    <name evidence="4" type="ORF">ABDJ38_13625</name>
</gene>
<dbReference type="EMBL" id="JBDLBR010000004">
    <property type="protein sequence ID" value="MEN7538217.1"/>
    <property type="molecule type" value="Genomic_DNA"/>
</dbReference>
<dbReference type="RefSeq" id="WP_346785667.1">
    <property type="nucleotide sequence ID" value="NZ_JBDLBR010000004.1"/>
</dbReference>
<comment type="caution">
    <text evidence="4">The sequence shown here is derived from an EMBL/GenBank/DDBJ whole genome shotgun (WGS) entry which is preliminary data.</text>
</comment>
<dbReference type="SMART" id="SM00850">
    <property type="entry name" value="LytTR"/>
    <property type="match status" value="1"/>
</dbReference>
<feature type="transmembrane region" description="Helical" evidence="2">
    <location>
        <begin position="118"/>
        <end position="137"/>
    </location>
</feature>
<sequence length="278" mass="31107">MRDFANFYSQDVLAEIPRAAGVALLAGLGFTLIGPFGTDDWVMFARLGFWTAMSAGWFAITFLFGGLLARFENVRRLEKRWRWALLFVASLVPAMAASALSLNILGRWSWTGGELFDLVWHSALIGLMLEGMAAALFHRADHRPVRETARPNRRQADEKRSGSEPTEYPPLMKRLPPEARGPITCLQMEDHYVRVHTGESSTLVLMRFSEALSEIGEGEGLRVHRSWWVASDAIQSVERRGRTARIKLSNALEVPVSQPYVEAVTALHKERRGISAGT</sequence>
<name>A0ABV0CZV2_9SPHN</name>